<organism evidence="8 9">
    <name type="scientific">Chanos chanos</name>
    <name type="common">Milkfish</name>
    <name type="synonym">Mugil chanos</name>
    <dbReference type="NCBI Taxonomy" id="29144"/>
    <lineage>
        <taxon>Eukaryota</taxon>
        <taxon>Metazoa</taxon>
        <taxon>Chordata</taxon>
        <taxon>Craniata</taxon>
        <taxon>Vertebrata</taxon>
        <taxon>Euteleostomi</taxon>
        <taxon>Actinopterygii</taxon>
        <taxon>Neopterygii</taxon>
        <taxon>Teleostei</taxon>
        <taxon>Ostariophysi</taxon>
        <taxon>Gonorynchiformes</taxon>
        <taxon>Chanidae</taxon>
        <taxon>Chanos</taxon>
    </lineage>
</organism>
<evidence type="ECO:0000256" key="4">
    <source>
        <dbReference type="ARBA" id="ARBA00023157"/>
    </source>
</evidence>
<evidence type="ECO:0000256" key="6">
    <source>
        <dbReference type="SAM" id="SignalP"/>
    </source>
</evidence>
<evidence type="ECO:0000256" key="2">
    <source>
        <dbReference type="ARBA" id="ARBA00022659"/>
    </source>
</evidence>
<feature type="domain" description="Sushi" evidence="7">
    <location>
        <begin position="228"/>
        <end position="279"/>
    </location>
</feature>
<feature type="domain" description="Sushi" evidence="7">
    <location>
        <begin position="294"/>
        <end position="345"/>
    </location>
</feature>
<feature type="signal peptide" evidence="6">
    <location>
        <begin position="1"/>
        <end position="25"/>
    </location>
</feature>
<dbReference type="CDD" id="cd00033">
    <property type="entry name" value="CCP"/>
    <property type="match status" value="5"/>
</dbReference>
<dbReference type="InterPro" id="IPR035976">
    <property type="entry name" value="Sushi/SCR/CCP_sf"/>
</dbReference>
<dbReference type="InterPro" id="IPR000436">
    <property type="entry name" value="Sushi_SCR_CCP_dom"/>
</dbReference>
<dbReference type="SMART" id="SM00032">
    <property type="entry name" value="CCP"/>
    <property type="match status" value="6"/>
</dbReference>
<dbReference type="AlphaFoldDB" id="A0A6J2VE77"/>
<dbReference type="Pfam" id="PF00084">
    <property type="entry name" value="Sushi"/>
    <property type="match status" value="5"/>
</dbReference>
<evidence type="ECO:0000313" key="9">
    <source>
        <dbReference type="RefSeq" id="XP_030630103.1"/>
    </source>
</evidence>
<dbReference type="InParanoid" id="A0A6J2VE77"/>
<evidence type="ECO:0000259" key="7">
    <source>
        <dbReference type="PROSITE" id="PS50923"/>
    </source>
</evidence>
<dbReference type="Proteomes" id="UP000504632">
    <property type="component" value="Chromosome 5"/>
</dbReference>
<evidence type="ECO:0000256" key="1">
    <source>
        <dbReference type="ARBA" id="ARBA00004328"/>
    </source>
</evidence>
<feature type="domain" description="Sushi" evidence="7">
    <location>
        <begin position="27"/>
        <end position="86"/>
    </location>
</feature>
<feature type="domain" description="Sushi" evidence="7">
    <location>
        <begin position="360"/>
        <end position="411"/>
    </location>
</feature>
<dbReference type="PANTHER" id="PTHR45785">
    <property type="entry name" value="COMPLEMENT FACTOR H-RELATED"/>
    <property type="match status" value="1"/>
</dbReference>
<keyword evidence="2 5" id="KW-0768">Sushi</keyword>
<dbReference type="OrthoDB" id="6127264at2759"/>
<dbReference type="PROSITE" id="PS51257">
    <property type="entry name" value="PROKAR_LIPOPROTEIN"/>
    <property type="match status" value="1"/>
</dbReference>
<gene>
    <name evidence="9" type="primary">LOC115811854</name>
</gene>
<evidence type="ECO:0000256" key="3">
    <source>
        <dbReference type="ARBA" id="ARBA00022729"/>
    </source>
</evidence>
<keyword evidence="4 5" id="KW-1015">Disulfide bond</keyword>
<dbReference type="SUPFAM" id="SSF57535">
    <property type="entry name" value="Complement control module/SCR domain"/>
    <property type="match status" value="6"/>
</dbReference>
<dbReference type="GeneID" id="115811854"/>
<comment type="caution">
    <text evidence="5">Lacks conserved residue(s) required for the propagation of feature annotation.</text>
</comment>
<name>A0A6J2VE77_CHACN</name>
<comment type="subcellular location">
    <subcellularLocation>
        <location evidence="1">Virion</location>
    </subcellularLocation>
</comment>
<reference evidence="9" key="1">
    <citation type="submission" date="2025-08" db="UniProtKB">
        <authorList>
            <consortium name="RefSeq"/>
        </authorList>
    </citation>
    <scope>IDENTIFICATION</scope>
</reference>
<feature type="disulfide bond" evidence="5">
    <location>
        <begin position="119"/>
        <end position="146"/>
    </location>
</feature>
<sequence>MKATDRMKPQFIFTIFICSCISVKAQKNCQTPKFQNGFALPEAVTYQDGAEVTYACIAGYKPVSQVWWGHIICTDGEWSPAPMCIDKKACLAPEVAHGQVRKSASKEWYDHETSVPIECDKGYKLSEKARPRLAKCTNGEWTVPACDRMEYVCGAPPEVEHATITQKAQSVFEDGDRVNYTCNKGYQLSKGDRSVDDETYCSSGTWKNVPKCSPRQQNQDARLASRAEDCGKPPEVSNSVYTVRGQSVTYECSHLYKLEGSATIRCFGGEWMDPPICKPPRHQNQDTGLFSRAEDCGKPPEVSNSVYTVRGQSVTYECSHLYKLEGSVTIRCFGGEWMDPPVCKPPRHQNQDTGLFSRAEDCGKPPEVSNSVYTVRGQSVTYECSHLYKLEGSATIRCFGGEWMDPPICKRDPMHGP</sequence>
<keyword evidence="8" id="KW-1185">Reference proteome</keyword>
<dbReference type="Gene3D" id="2.10.70.10">
    <property type="entry name" value="Complement Module, domain 1"/>
    <property type="match status" value="6"/>
</dbReference>
<accession>A0A6J2VE77</accession>
<feature type="domain" description="Sushi" evidence="7">
    <location>
        <begin position="88"/>
        <end position="148"/>
    </location>
</feature>
<dbReference type="InterPro" id="IPR051503">
    <property type="entry name" value="ComplSys_Reg/VirEntry_Med"/>
</dbReference>
<evidence type="ECO:0000313" key="8">
    <source>
        <dbReference type="Proteomes" id="UP000504632"/>
    </source>
</evidence>
<proteinExistence type="predicted"/>
<keyword evidence="3 6" id="KW-0732">Signal</keyword>
<feature type="domain" description="Sushi" evidence="7">
    <location>
        <begin position="151"/>
        <end position="214"/>
    </location>
</feature>
<dbReference type="PANTHER" id="PTHR45785:SF2">
    <property type="entry name" value="COMPLEMENT FACTOR H-RELATED"/>
    <property type="match status" value="1"/>
</dbReference>
<feature type="chain" id="PRO_5026937270" evidence="6">
    <location>
        <begin position="26"/>
        <end position="417"/>
    </location>
</feature>
<evidence type="ECO:0000256" key="5">
    <source>
        <dbReference type="PROSITE-ProRule" id="PRU00302"/>
    </source>
</evidence>
<protein>
    <submittedName>
        <fullName evidence="9">Complement factor H isoform X1</fullName>
    </submittedName>
</protein>
<dbReference type="RefSeq" id="XP_030630103.1">
    <property type="nucleotide sequence ID" value="XM_030774243.1"/>
</dbReference>
<dbReference type="PROSITE" id="PS50923">
    <property type="entry name" value="SUSHI"/>
    <property type="match status" value="6"/>
</dbReference>